<proteinExistence type="predicted"/>
<dbReference type="EMBL" id="JBBXJM010000007">
    <property type="protein sequence ID" value="KAL1405181.1"/>
    <property type="molecule type" value="Genomic_DNA"/>
</dbReference>
<reference evidence="2 3" key="1">
    <citation type="submission" date="2023-08" db="EMBL/GenBank/DDBJ databases">
        <title>Annotated Genome Sequence of Vanrija albida AlHP1.</title>
        <authorList>
            <person name="Herzog R."/>
        </authorList>
    </citation>
    <scope>NUCLEOTIDE SEQUENCE [LARGE SCALE GENOMIC DNA]</scope>
    <source>
        <strain evidence="2 3">AlHP1</strain>
    </source>
</reference>
<feature type="region of interest" description="Disordered" evidence="1">
    <location>
        <begin position="116"/>
        <end position="140"/>
    </location>
</feature>
<evidence type="ECO:0000313" key="2">
    <source>
        <dbReference type="EMBL" id="KAL1405181.1"/>
    </source>
</evidence>
<name>A0ABR3PS69_9TREE</name>
<organism evidence="2 3">
    <name type="scientific">Vanrija albida</name>
    <dbReference type="NCBI Taxonomy" id="181172"/>
    <lineage>
        <taxon>Eukaryota</taxon>
        <taxon>Fungi</taxon>
        <taxon>Dikarya</taxon>
        <taxon>Basidiomycota</taxon>
        <taxon>Agaricomycotina</taxon>
        <taxon>Tremellomycetes</taxon>
        <taxon>Trichosporonales</taxon>
        <taxon>Trichosporonaceae</taxon>
        <taxon>Vanrija</taxon>
    </lineage>
</organism>
<keyword evidence="3" id="KW-1185">Reference proteome</keyword>
<evidence type="ECO:0000313" key="3">
    <source>
        <dbReference type="Proteomes" id="UP001565368"/>
    </source>
</evidence>
<comment type="caution">
    <text evidence="2">The sequence shown here is derived from an EMBL/GenBank/DDBJ whole genome shotgun (WGS) entry which is preliminary data.</text>
</comment>
<gene>
    <name evidence="2" type="ORF">Q8F55_008806</name>
</gene>
<evidence type="ECO:0008006" key="4">
    <source>
        <dbReference type="Google" id="ProtNLM"/>
    </source>
</evidence>
<accession>A0ABR3PS69</accession>
<protein>
    <recommendedName>
        <fullName evidence="4">Mediator complex subunit 9</fullName>
    </recommendedName>
</protein>
<dbReference type="Proteomes" id="UP001565368">
    <property type="component" value="Unassembled WGS sequence"/>
</dbReference>
<dbReference type="GeneID" id="95989849"/>
<dbReference type="RefSeq" id="XP_069205125.1">
    <property type="nucleotide sequence ID" value="XM_069357188.1"/>
</dbReference>
<sequence>MAGTQLPPPASGPSSAQQVDAVPALAPGTFSSILPALEDVLELVFGIAEGADIKTEDVAGKAKELAAQLAAMKRAAAALPGGHLGAGAVDELTRVLEEQAARRRAVLRAFADSPTPAVDAEAGRGAIAENGPTPAREVEG</sequence>
<evidence type="ECO:0000256" key="1">
    <source>
        <dbReference type="SAM" id="MobiDB-lite"/>
    </source>
</evidence>